<sequence>MTCPVVTNRTGNINQNNNERRAQKTTVIVEAFPAENGDSLLVSFQDCHLLIDTGYEETFNKHLTPRFAELKRAGQKLSRLIITHVDQDHIHGAIPMIKANGNTDQNQIIGIDQVWHNSYRHLHKGEDPTDISSEGKQLLSRLNTSGSSVGGTVSFKQGSSLAAELLSGKYKWNCDFDQGPVVAPYEPVSISEDVTITLLSPTAEKLEKLEKFWKKELKRIGFKLYKSINYLRS</sequence>
<name>A0A2D1U1A3_9SPHI</name>
<protein>
    <recommendedName>
        <fullName evidence="1">Metallo-beta-lactamase domain-containing protein</fullName>
    </recommendedName>
</protein>
<proteinExistence type="predicted"/>
<dbReference type="AlphaFoldDB" id="A0A2D1U1A3"/>
<dbReference type="SUPFAM" id="SSF56281">
    <property type="entry name" value="Metallo-hydrolase/oxidoreductase"/>
    <property type="match status" value="1"/>
</dbReference>
<dbReference type="KEGG" id="pgs:CPT03_02315"/>
<evidence type="ECO:0000313" key="2">
    <source>
        <dbReference type="EMBL" id="ATP55380.1"/>
    </source>
</evidence>
<evidence type="ECO:0000313" key="3">
    <source>
        <dbReference type="Proteomes" id="UP000223749"/>
    </source>
</evidence>
<feature type="domain" description="Metallo-beta-lactamase" evidence="1">
    <location>
        <begin position="36"/>
        <end position="101"/>
    </location>
</feature>
<dbReference type="Proteomes" id="UP000223749">
    <property type="component" value="Chromosome"/>
</dbReference>
<accession>A0A2D1U1A3</accession>
<dbReference type="Pfam" id="PF00753">
    <property type="entry name" value="Lactamase_B"/>
    <property type="match status" value="1"/>
</dbReference>
<dbReference type="EMBL" id="CP024091">
    <property type="protein sequence ID" value="ATP55380.1"/>
    <property type="molecule type" value="Genomic_DNA"/>
</dbReference>
<dbReference type="InterPro" id="IPR001279">
    <property type="entry name" value="Metallo-B-lactamas"/>
</dbReference>
<dbReference type="InterPro" id="IPR036866">
    <property type="entry name" value="RibonucZ/Hydroxyglut_hydro"/>
</dbReference>
<gene>
    <name evidence="2" type="ORF">CPT03_02315</name>
</gene>
<keyword evidence="3" id="KW-1185">Reference proteome</keyword>
<organism evidence="2 3">
    <name type="scientific">Pedobacter ginsengisoli</name>
    <dbReference type="NCBI Taxonomy" id="363852"/>
    <lineage>
        <taxon>Bacteria</taxon>
        <taxon>Pseudomonadati</taxon>
        <taxon>Bacteroidota</taxon>
        <taxon>Sphingobacteriia</taxon>
        <taxon>Sphingobacteriales</taxon>
        <taxon>Sphingobacteriaceae</taxon>
        <taxon>Pedobacter</taxon>
    </lineage>
</organism>
<reference evidence="2 3" key="1">
    <citation type="submission" date="2017-10" db="EMBL/GenBank/DDBJ databases">
        <title>Whole genome of Pedobacter ginsengisoli T01R-27 isolated from tomato rhizosphere.</title>
        <authorList>
            <person name="Weon H.-Y."/>
            <person name="Lee S.A."/>
            <person name="Sang M.K."/>
            <person name="Song J."/>
        </authorList>
    </citation>
    <scope>NUCLEOTIDE SEQUENCE [LARGE SCALE GENOMIC DNA]</scope>
    <source>
        <strain evidence="2 3">T01R-27</strain>
    </source>
</reference>
<dbReference type="Gene3D" id="3.60.15.10">
    <property type="entry name" value="Ribonuclease Z/Hydroxyacylglutathione hydrolase-like"/>
    <property type="match status" value="1"/>
</dbReference>
<evidence type="ECO:0000259" key="1">
    <source>
        <dbReference type="Pfam" id="PF00753"/>
    </source>
</evidence>